<dbReference type="RefSeq" id="WP_044236244.1">
    <property type="nucleotide sequence ID" value="NZ_ASRX01000005.1"/>
</dbReference>
<reference evidence="1 2" key="1">
    <citation type="submission" date="2013-05" db="EMBL/GenBank/DDBJ databases">
        <title>Genome assembly of Chondromyces apiculatus DSM 436.</title>
        <authorList>
            <person name="Sharma G."/>
            <person name="Khatri I."/>
            <person name="Kaur C."/>
            <person name="Mayilraj S."/>
            <person name="Subramanian S."/>
        </authorList>
    </citation>
    <scope>NUCLEOTIDE SEQUENCE [LARGE SCALE GENOMIC DNA]</scope>
    <source>
        <strain evidence="1 2">DSM 436</strain>
    </source>
</reference>
<comment type="caution">
    <text evidence="1">The sequence shown here is derived from an EMBL/GenBank/DDBJ whole genome shotgun (WGS) entry which is preliminary data.</text>
</comment>
<dbReference type="eggNOG" id="COG4278">
    <property type="taxonomic scope" value="Bacteria"/>
</dbReference>
<accession>A0A017TI25</accession>
<evidence type="ECO:0008006" key="3">
    <source>
        <dbReference type="Google" id="ProtNLM"/>
    </source>
</evidence>
<proteinExistence type="predicted"/>
<dbReference type="OrthoDB" id="5328543at2"/>
<evidence type="ECO:0000313" key="2">
    <source>
        <dbReference type="Proteomes" id="UP000019678"/>
    </source>
</evidence>
<dbReference type="STRING" id="1192034.CAP_6032"/>
<sequence>MEALALNKPMTFEESQQLVRIDAELAHALREVQTLDFTMLKRKLVEENHWTNEMCEEVEGLYRKFLALNKRYPDRKICPSGPIDEFWHAHILDTHAYARDCERLFGHVLHHFPYFGMRGPEDRADLEDAFSKSVDLFIVHFGIDPTAGDSRARSCRPQRCP</sequence>
<dbReference type="AlphaFoldDB" id="A0A017TI25"/>
<protein>
    <recommendedName>
        <fullName evidence="3">Glycine-rich domain-containing protein-like</fullName>
    </recommendedName>
</protein>
<organism evidence="1 2">
    <name type="scientific">Chondromyces apiculatus DSM 436</name>
    <dbReference type="NCBI Taxonomy" id="1192034"/>
    <lineage>
        <taxon>Bacteria</taxon>
        <taxon>Pseudomonadati</taxon>
        <taxon>Myxococcota</taxon>
        <taxon>Polyangia</taxon>
        <taxon>Polyangiales</taxon>
        <taxon>Polyangiaceae</taxon>
        <taxon>Chondromyces</taxon>
    </lineage>
</organism>
<name>A0A017TI25_9BACT</name>
<evidence type="ECO:0000313" key="1">
    <source>
        <dbReference type="EMBL" id="EYF08271.1"/>
    </source>
</evidence>
<dbReference type="EMBL" id="ASRX01000005">
    <property type="protein sequence ID" value="EYF08271.1"/>
    <property type="molecule type" value="Genomic_DNA"/>
</dbReference>
<keyword evidence="2" id="KW-1185">Reference proteome</keyword>
<gene>
    <name evidence="1" type="ORF">CAP_6032</name>
</gene>
<dbReference type="Proteomes" id="UP000019678">
    <property type="component" value="Unassembled WGS sequence"/>
</dbReference>